<comment type="function">
    <text evidence="2">Adenine glycosylase active on G-A mispairs. MutY also corrects error-prone DNA synthesis past GO lesions which are due to the oxidatively damaged form of guanine: 7,8-dihydro-8-oxoguanine (8-oxo-dGTP).</text>
</comment>
<comment type="caution">
    <text evidence="16">The sequence shown here is derived from an EMBL/GenBank/DDBJ whole genome shotgun (WGS) entry which is preliminary data.</text>
</comment>
<dbReference type="CDD" id="cd00056">
    <property type="entry name" value="ENDO3c"/>
    <property type="match status" value="1"/>
</dbReference>
<dbReference type="NCBIfam" id="TIGR01084">
    <property type="entry name" value="mutY"/>
    <property type="match status" value="1"/>
</dbReference>
<keyword evidence="10 14" id="KW-0408">Iron</keyword>
<dbReference type="GO" id="GO:0046872">
    <property type="term" value="F:metal ion binding"/>
    <property type="evidence" value="ECO:0007669"/>
    <property type="project" value="UniProtKB-UniRule"/>
</dbReference>
<keyword evidence="11" id="KW-0411">Iron-sulfur</keyword>
<reference evidence="16 17" key="1">
    <citation type="submission" date="2021-05" db="EMBL/GenBank/DDBJ databases">
        <title>Genetic and Functional Diversity in Clade A Lucinid endosymbionts from the Bahamas.</title>
        <authorList>
            <person name="Giani N.M."/>
            <person name="Engel A.S."/>
            <person name="Campbell B.J."/>
        </authorList>
    </citation>
    <scope>NUCLEOTIDE SEQUENCE [LARGE SCALE GENOMIC DNA]</scope>
    <source>
        <strain evidence="16">LUC16012Gg_MoonRockCtena</strain>
    </source>
</reference>
<evidence type="ECO:0000259" key="15">
    <source>
        <dbReference type="SMART" id="SM00478"/>
    </source>
</evidence>
<dbReference type="PANTHER" id="PTHR42944:SF1">
    <property type="entry name" value="ADENINE DNA GLYCOSYLASE"/>
    <property type="match status" value="1"/>
</dbReference>
<dbReference type="GO" id="GO:0006298">
    <property type="term" value="P:mismatch repair"/>
    <property type="evidence" value="ECO:0007669"/>
    <property type="project" value="TreeGrafter"/>
</dbReference>
<evidence type="ECO:0000256" key="12">
    <source>
        <dbReference type="ARBA" id="ARBA00023204"/>
    </source>
</evidence>
<dbReference type="Pfam" id="PF00633">
    <property type="entry name" value="HHH"/>
    <property type="match status" value="1"/>
</dbReference>
<dbReference type="InterPro" id="IPR004036">
    <property type="entry name" value="Endonuclease-III-like_CS2"/>
</dbReference>
<dbReference type="InterPro" id="IPR000445">
    <property type="entry name" value="HhH_motif"/>
</dbReference>
<dbReference type="GO" id="GO:0006284">
    <property type="term" value="P:base-excision repair"/>
    <property type="evidence" value="ECO:0007669"/>
    <property type="project" value="UniProtKB-UniRule"/>
</dbReference>
<protein>
    <recommendedName>
        <fullName evidence="5 14">Adenine DNA glycosylase</fullName>
        <ecNumber evidence="4 14">3.2.2.31</ecNumber>
    </recommendedName>
</protein>
<dbReference type="InterPro" id="IPR015797">
    <property type="entry name" value="NUDIX_hydrolase-like_dom_sf"/>
</dbReference>
<dbReference type="GO" id="GO:0051539">
    <property type="term" value="F:4 iron, 4 sulfur cluster binding"/>
    <property type="evidence" value="ECO:0007669"/>
    <property type="project" value="UniProtKB-UniRule"/>
</dbReference>
<dbReference type="InterPro" id="IPR004035">
    <property type="entry name" value="Endouclease-III_FeS-bd_BS"/>
</dbReference>
<dbReference type="InterPro" id="IPR003265">
    <property type="entry name" value="HhH-GPD_domain"/>
</dbReference>
<dbReference type="Gene3D" id="3.90.79.10">
    <property type="entry name" value="Nucleoside Triphosphate Pyrophosphohydrolase"/>
    <property type="match status" value="1"/>
</dbReference>
<dbReference type="InterPro" id="IPR023170">
    <property type="entry name" value="HhH_base_excis_C"/>
</dbReference>
<gene>
    <name evidence="16" type="primary">mutY</name>
    <name evidence="16" type="ORF">KME65_18370</name>
</gene>
<evidence type="ECO:0000256" key="8">
    <source>
        <dbReference type="ARBA" id="ARBA00022763"/>
    </source>
</evidence>
<dbReference type="SUPFAM" id="SSF48150">
    <property type="entry name" value="DNA-glycosylase"/>
    <property type="match status" value="1"/>
</dbReference>
<comment type="similarity">
    <text evidence="3 14">Belongs to the Nth/MutY family.</text>
</comment>
<proteinExistence type="inferred from homology"/>
<evidence type="ECO:0000256" key="2">
    <source>
        <dbReference type="ARBA" id="ARBA00002933"/>
    </source>
</evidence>
<dbReference type="PANTHER" id="PTHR42944">
    <property type="entry name" value="ADENINE DNA GLYCOSYLASE"/>
    <property type="match status" value="1"/>
</dbReference>
<dbReference type="Pfam" id="PF14815">
    <property type="entry name" value="NUDIX_4"/>
    <property type="match status" value="1"/>
</dbReference>
<evidence type="ECO:0000256" key="13">
    <source>
        <dbReference type="ARBA" id="ARBA00023295"/>
    </source>
</evidence>
<accession>A0A944MGC2</accession>
<evidence type="ECO:0000313" key="17">
    <source>
        <dbReference type="Proteomes" id="UP000770889"/>
    </source>
</evidence>
<dbReference type="SMART" id="SM00478">
    <property type="entry name" value="ENDO3c"/>
    <property type="match status" value="1"/>
</dbReference>
<dbReference type="PROSITE" id="PS00764">
    <property type="entry name" value="ENDONUCLEASE_III_1"/>
    <property type="match status" value="1"/>
</dbReference>
<keyword evidence="12" id="KW-0234">DNA repair</keyword>
<dbReference type="InterPro" id="IPR029119">
    <property type="entry name" value="MutY_C"/>
</dbReference>
<dbReference type="Proteomes" id="UP000770889">
    <property type="component" value="Unassembled WGS sequence"/>
</dbReference>
<dbReference type="InterPro" id="IPR011257">
    <property type="entry name" value="DNA_glycosylase"/>
</dbReference>
<keyword evidence="13 14" id="KW-0326">Glycosidase</keyword>
<keyword evidence="9" id="KW-0378">Hydrolase</keyword>
<evidence type="ECO:0000256" key="9">
    <source>
        <dbReference type="ARBA" id="ARBA00022801"/>
    </source>
</evidence>
<organism evidence="16 17">
    <name type="scientific">Candidatus Thiodiazotropha taylori</name>
    <dbReference type="NCBI Taxonomy" id="2792791"/>
    <lineage>
        <taxon>Bacteria</taxon>
        <taxon>Pseudomonadati</taxon>
        <taxon>Pseudomonadota</taxon>
        <taxon>Gammaproteobacteria</taxon>
        <taxon>Chromatiales</taxon>
        <taxon>Sedimenticolaceae</taxon>
        <taxon>Candidatus Thiodiazotropha</taxon>
    </lineage>
</organism>
<dbReference type="PROSITE" id="PS01155">
    <property type="entry name" value="ENDONUCLEASE_III_2"/>
    <property type="match status" value="1"/>
</dbReference>
<evidence type="ECO:0000256" key="5">
    <source>
        <dbReference type="ARBA" id="ARBA00022023"/>
    </source>
</evidence>
<comment type="cofactor">
    <cofactor evidence="14">
        <name>[4Fe-4S] cluster</name>
        <dbReference type="ChEBI" id="CHEBI:49883"/>
    </cofactor>
    <text evidence="14">Binds 1 [4Fe-4S] cluster.</text>
</comment>
<evidence type="ECO:0000256" key="11">
    <source>
        <dbReference type="ARBA" id="ARBA00023014"/>
    </source>
</evidence>
<evidence type="ECO:0000256" key="1">
    <source>
        <dbReference type="ARBA" id="ARBA00000843"/>
    </source>
</evidence>
<dbReference type="NCBIfam" id="NF008132">
    <property type="entry name" value="PRK10880.1"/>
    <property type="match status" value="1"/>
</dbReference>
<dbReference type="SUPFAM" id="SSF55811">
    <property type="entry name" value="Nudix"/>
    <property type="match status" value="1"/>
</dbReference>
<dbReference type="EC" id="3.2.2.31" evidence="4 14"/>
<dbReference type="CDD" id="cd03431">
    <property type="entry name" value="NUDIX_DNA_Glycosylase_C-MutY"/>
    <property type="match status" value="1"/>
</dbReference>
<evidence type="ECO:0000313" key="16">
    <source>
        <dbReference type="EMBL" id="MBT2990927.1"/>
    </source>
</evidence>
<keyword evidence="8 14" id="KW-0227">DNA damage</keyword>
<evidence type="ECO:0000256" key="14">
    <source>
        <dbReference type="RuleBase" id="RU365096"/>
    </source>
</evidence>
<evidence type="ECO:0000256" key="3">
    <source>
        <dbReference type="ARBA" id="ARBA00008343"/>
    </source>
</evidence>
<evidence type="ECO:0000256" key="10">
    <source>
        <dbReference type="ARBA" id="ARBA00023004"/>
    </source>
</evidence>
<name>A0A944MGC2_9GAMM</name>
<dbReference type="FunFam" id="1.10.340.30:FF:000002">
    <property type="entry name" value="Adenine DNA glycosylase"/>
    <property type="match status" value="1"/>
</dbReference>
<evidence type="ECO:0000256" key="7">
    <source>
        <dbReference type="ARBA" id="ARBA00022723"/>
    </source>
</evidence>
<keyword evidence="7" id="KW-0479">Metal-binding</keyword>
<dbReference type="GO" id="GO:0032357">
    <property type="term" value="F:oxidized purine DNA binding"/>
    <property type="evidence" value="ECO:0007669"/>
    <property type="project" value="TreeGrafter"/>
</dbReference>
<evidence type="ECO:0000256" key="4">
    <source>
        <dbReference type="ARBA" id="ARBA00012045"/>
    </source>
</evidence>
<dbReference type="Pfam" id="PF00730">
    <property type="entry name" value="HhH-GPD"/>
    <property type="match status" value="1"/>
</dbReference>
<dbReference type="InterPro" id="IPR005760">
    <property type="entry name" value="A/G_AdeGlyc_MutY"/>
</dbReference>
<dbReference type="GO" id="GO:0000701">
    <property type="term" value="F:purine-specific mismatch base pair DNA N-glycosylase activity"/>
    <property type="evidence" value="ECO:0007669"/>
    <property type="project" value="UniProtKB-EC"/>
</dbReference>
<dbReference type="GO" id="GO:0035485">
    <property type="term" value="F:adenine/guanine mispair binding"/>
    <property type="evidence" value="ECO:0007669"/>
    <property type="project" value="TreeGrafter"/>
</dbReference>
<sequence>MAAAEKPADSTTASATLEGAEDFSRRVLTWFDRDGRKDLPWQQPRDPYRVWVSEIMLQQTRVNTVIGYFRRFMEAFPDVAALAAAELDQVLHHWSGLGYYARARNLHRAATAIMVRHQGVVPDDIETLQALPGIGRSTAGAIRSLAFGGYAPILDGNVKRVLARHFAVPGWPGRSGVQKQLWRLSEELTPRRRTADYNQAMMDLGATRCLRGRPLCDACPLNLSCRALAEGDPARYPAPKPKKPLPVRTTHMVILSDSSGAVLLEQRPPSGVWGGLWSLPESPSGQPLERWCSDALGYEVEERARLTPRRHSFSHFHLDIIPVVVRMKNPVKGLMDGGARVWYNLSQPDDLGLAAPVSRILSEIRQLDNEQQPEGEAP</sequence>
<dbReference type="EMBL" id="JAHHGM010000024">
    <property type="protein sequence ID" value="MBT2990927.1"/>
    <property type="molecule type" value="Genomic_DNA"/>
</dbReference>
<dbReference type="Gene3D" id="1.10.340.30">
    <property type="entry name" value="Hypothetical protein, domain 2"/>
    <property type="match status" value="1"/>
</dbReference>
<dbReference type="Gene3D" id="1.10.1670.10">
    <property type="entry name" value="Helix-hairpin-Helix base-excision DNA repair enzymes (C-terminal)"/>
    <property type="match status" value="1"/>
</dbReference>
<dbReference type="InterPro" id="IPR044298">
    <property type="entry name" value="MIG/MutY"/>
</dbReference>
<feature type="domain" description="HhH-GPD" evidence="15">
    <location>
        <begin position="56"/>
        <end position="207"/>
    </location>
</feature>
<evidence type="ECO:0000256" key="6">
    <source>
        <dbReference type="ARBA" id="ARBA00022485"/>
    </source>
</evidence>
<dbReference type="GO" id="GO:0034039">
    <property type="term" value="F:8-oxo-7,8-dihydroguanine DNA N-glycosylase activity"/>
    <property type="evidence" value="ECO:0007669"/>
    <property type="project" value="TreeGrafter"/>
</dbReference>
<keyword evidence="6" id="KW-0004">4Fe-4S</keyword>
<comment type="catalytic activity">
    <reaction evidence="1 14">
        <text>Hydrolyzes free adenine bases from 7,8-dihydro-8-oxoguanine:adenine mismatched double-stranded DNA, leaving an apurinic site.</text>
        <dbReference type="EC" id="3.2.2.31"/>
    </reaction>
</comment>
<dbReference type="AlphaFoldDB" id="A0A944MGC2"/>